<evidence type="ECO:0000313" key="1">
    <source>
        <dbReference type="EMBL" id="KAF2470392.1"/>
    </source>
</evidence>
<gene>
    <name evidence="1" type="ORF">BDR25DRAFT_369559</name>
</gene>
<reference evidence="1" key="1">
    <citation type="journal article" date="2020" name="Stud. Mycol.">
        <title>101 Dothideomycetes genomes: a test case for predicting lifestyles and emergence of pathogens.</title>
        <authorList>
            <person name="Haridas S."/>
            <person name="Albert R."/>
            <person name="Binder M."/>
            <person name="Bloem J."/>
            <person name="Labutti K."/>
            <person name="Salamov A."/>
            <person name="Andreopoulos B."/>
            <person name="Baker S."/>
            <person name="Barry K."/>
            <person name="Bills G."/>
            <person name="Bluhm B."/>
            <person name="Cannon C."/>
            <person name="Castanera R."/>
            <person name="Culley D."/>
            <person name="Daum C."/>
            <person name="Ezra D."/>
            <person name="Gonzalez J."/>
            <person name="Henrissat B."/>
            <person name="Kuo A."/>
            <person name="Liang C."/>
            <person name="Lipzen A."/>
            <person name="Lutzoni F."/>
            <person name="Magnuson J."/>
            <person name="Mondo S."/>
            <person name="Nolan M."/>
            <person name="Ohm R."/>
            <person name="Pangilinan J."/>
            <person name="Park H.-J."/>
            <person name="Ramirez L."/>
            <person name="Alfaro M."/>
            <person name="Sun H."/>
            <person name="Tritt A."/>
            <person name="Yoshinaga Y."/>
            <person name="Zwiers L.-H."/>
            <person name="Turgeon B."/>
            <person name="Goodwin S."/>
            <person name="Spatafora J."/>
            <person name="Crous P."/>
            <person name="Grigoriev I."/>
        </authorList>
    </citation>
    <scope>NUCLEOTIDE SEQUENCE</scope>
    <source>
        <strain evidence="1">ATCC 200398</strain>
    </source>
</reference>
<sequence length="1461" mass="161819">MPFLSTAEESLFQLNSAQFDFNVEFEQLFFSIIPSTVFIVASLWRMVSQFQKPTVVNAPVFRLIKLGAILAYAGLELSLVIVMAVGSLQATRLFVAASTLKLVAASVMVFLSFVDHSKSRRPSVLLSSYVVLTLLLDAAQARTLFLLSDRGIEIAWSSIFVTALSLKCGILFLEAQGKSKWINWDQKEHSPEETSGIFSLGVFFWLNKIFLRGYRQILTIKDLYPLDSEMQGELLHQQFQRQMECSKLRGDRFGLLKALISTLKGRLLLPVLPRLAQLGFQICQPFFIENLVEYLGRPEGVEENIGYGFIGASVLIYSGIAISVALCWYFHHRTRIMTRAILVTEIYNKATQVHIGAGDNSAAVTLMSTDIERIIYGMRTLHDVWACVLQVAIAGCMAFRHLGPIFAVSMGVVIICTACLGYLLKFTGSAQRAWMLKVEKRVGMTATVIAGMRNLKLSGLSTAASDFLQQLRTEELVAGSTFRKITILAALFGFVPFFLSPALTFAFAQRQLDAARIFSSLSWLLLLTNPLGQIFQAIPQITAGLVCIGRIQTFLKSESNVDYRRLSNPGREGSEKAPTVHDTESRFSNLFIIRDGKFGWERDKPVLKDVNVEIPKSSLTMVVGPVGSGKSTFCKALLGELIYSEGSVELSERVHHVGFCEQTAFLFNGSIRENIVGYSLFDQDRYSEIIDATALSVDLTLLPQGDHTIIGSDGITLSGGQKQRVSLARALYLQADLLVLDDVFSGLDADTETHVFEEVFGPRGILAHRHSTVVLCTHSIRHLHTADHIIALGNETVIEKGSFKDLMESAGYVQSLGLTSSDSETSSQDKILEGEASNPKPRYGVIKPQSEISSLMSNADQARQMGDKTIYKKYVKAMGIPAAASALGFAVLWGFFTNFPTVWLNYWTEDIYSAYPRHSFAFYAGIYGVFQICAMVSLLLLGIVIFITSVNKVGANLHQDALWTLFRATLRFFTKTDTGVITNLFSQDLNLIDTELPTALLNTLFCVFQALGQAAVMLTSSPYLAISYPFLGVLLYILSKYYLCTSRQIRLLDLEAKSPLYTHFIDTLKGIATLRASGFLSKELEKNARLIDASQRPAYFLLMIQQWLNCVVDVVVMIMAVVLTTLAVQLRSHSGFTGASLVSLMQFGESLSGIVIFYTQLETSLGAIGRLKNFDETVMPEGNQDENVVPAEQWPHNGHIEFKGVSASYNIDERSEDKLDLAIKNVKLEIQPGEKVAICGRSGSGKSSLIALLLKLLDPTSETKSNIVIDDQALQYIDRTALRQRLIAIPQEPVFLPDGTTFYTNIDPFKVSTPTECQGVLEALNLWHFVTQRGGINASMSASTLSAGQRQLMSLSRALLRRRVLERSRSGNFQSPKGGILLLDEVSSSVDHETERLMQDVISSEFKHYTVVAVSHRLDMVMDFDRVVVMDTGEIVEVGKPRVLAEEEGSRFQMLAKAAAK</sequence>
<keyword evidence="2" id="KW-1185">Reference proteome</keyword>
<organism evidence="1 2">
    <name type="scientific">Lindgomyces ingoldianus</name>
    <dbReference type="NCBI Taxonomy" id="673940"/>
    <lineage>
        <taxon>Eukaryota</taxon>
        <taxon>Fungi</taxon>
        <taxon>Dikarya</taxon>
        <taxon>Ascomycota</taxon>
        <taxon>Pezizomycotina</taxon>
        <taxon>Dothideomycetes</taxon>
        <taxon>Pleosporomycetidae</taxon>
        <taxon>Pleosporales</taxon>
        <taxon>Lindgomycetaceae</taxon>
        <taxon>Lindgomyces</taxon>
    </lineage>
</organism>
<accession>A0ACB6QWE6</accession>
<dbReference type="Proteomes" id="UP000799755">
    <property type="component" value="Unassembled WGS sequence"/>
</dbReference>
<dbReference type="EMBL" id="MU003508">
    <property type="protein sequence ID" value="KAF2470392.1"/>
    <property type="molecule type" value="Genomic_DNA"/>
</dbReference>
<proteinExistence type="predicted"/>
<evidence type="ECO:0000313" key="2">
    <source>
        <dbReference type="Proteomes" id="UP000799755"/>
    </source>
</evidence>
<protein>
    <submittedName>
        <fullName evidence="1">ABC multidrug transporter</fullName>
    </submittedName>
</protein>
<comment type="caution">
    <text evidence="1">The sequence shown here is derived from an EMBL/GenBank/DDBJ whole genome shotgun (WGS) entry which is preliminary data.</text>
</comment>
<name>A0ACB6QWE6_9PLEO</name>